<evidence type="ECO:0000256" key="4">
    <source>
        <dbReference type="ARBA" id="ARBA00022490"/>
    </source>
</evidence>
<dbReference type="PANTHER" id="PTHR13738:SF1">
    <property type="entry name" value="TROPONIN I"/>
    <property type="match status" value="1"/>
</dbReference>
<dbReference type="AlphaFoldDB" id="A0A8T3C0W6"/>
<dbReference type="GO" id="GO:0005634">
    <property type="term" value="C:nucleus"/>
    <property type="evidence" value="ECO:0007669"/>
    <property type="project" value="UniProtKB-SubCell"/>
</dbReference>
<evidence type="ECO:0000256" key="7">
    <source>
        <dbReference type="SAM" id="MobiDB-lite"/>
    </source>
</evidence>
<evidence type="ECO:0000256" key="5">
    <source>
        <dbReference type="ARBA" id="ARBA00023212"/>
    </source>
</evidence>
<dbReference type="PANTHER" id="PTHR13738">
    <property type="entry name" value="TROPONIN I"/>
    <property type="match status" value="1"/>
</dbReference>
<gene>
    <name evidence="9" type="ORF">KFK09_005419</name>
</gene>
<evidence type="ECO:0000313" key="9">
    <source>
        <dbReference type="EMBL" id="KAI0523029.1"/>
    </source>
</evidence>
<feature type="region of interest" description="Disordered" evidence="7">
    <location>
        <begin position="1027"/>
        <end position="1119"/>
    </location>
</feature>
<proteinExistence type="inferred from homology"/>
<evidence type="ECO:0000256" key="2">
    <source>
        <dbReference type="ARBA" id="ARBA00004186"/>
    </source>
</evidence>
<evidence type="ECO:0000256" key="1">
    <source>
        <dbReference type="ARBA" id="ARBA00004123"/>
    </source>
</evidence>
<name>A0A8T3C0W6_DENNO</name>
<keyword evidence="5" id="KW-0206">Cytoskeleton</keyword>
<dbReference type="SMR" id="A0A8T3C0W6"/>
<evidence type="ECO:0000256" key="6">
    <source>
        <dbReference type="ARBA" id="ARBA00023242"/>
    </source>
</evidence>
<dbReference type="EMBL" id="JAGYWB010000005">
    <property type="protein sequence ID" value="KAI0523029.1"/>
    <property type="molecule type" value="Genomic_DNA"/>
</dbReference>
<dbReference type="GO" id="GO:0005819">
    <property type="term" value="C:spindle"/>
    <property type="evidence" value="ECO:0007669"/>
    <property type="project" value="UniProtKB-SubCell"/>
</dbReference>
<dbReference type="Proteomes" id="UP000829196">
    <property type="component" value="Unassembled WGS sequence"/>
</dbReference>
<dbReference type="OrthoDB" id="681218at2759"/>
<feature type="domain" description="Inner centromere protein ARK-binding" evidence="8">
    <location>
        <begin position="1198"/>
        <end position="1245"/>
    </location>
</feature>
<accession>A0A8T3C0W6</accession>
<evidence type="ECO:0000259" key="8">
    <source>
        <dbReference type="Pfam" id="PF03941"/>
    </source>
</evidence>
<evidence type="ECO:0000313" key="10">
    <source>
        <dbReference type="Proteomes" id="UP000829196"/>
    </source>
</evidence>
<sequence length="1261" mass="140850">MSTMERLFVEVFDRKSRIERQLHQQFESYGESLACNVIADGRRPPPWLFELAPAATVCLDPGECRQPSSSFWNTKRKTCSATWEFIQGTLPRDDSDFKSSIHDFVIAPTVEKQNKSPQAAEEIHNAWSSDEVRSNNLIALESEIDHVSPGNEKAFSYVHVFENKASDSVARHDGSEAGEELSDAVQCLYGCDVVGISDSAGAKPSCDETMTEFKGSNIDPPYMVEDHIFCKEDEIPCLGVEDHIFCKEDEIPSLVKERTSTTPCVVEEFLSVCPVDEVRHNSLKPFESQIGHTSCGAVKLFSNVDTSENKACKTLVRYDVSEEGMKPYDDAQHLNRFDITGISDIAGVKAICAENIRDFNGSSIDHSYTVEVDFSKGAGIPSLPKERASATPHAVEEILSGCSRDIVRTSNLIPCESEIHQTSHGVEKLFSHVDTFERKSSLSIGHHDEYEVDNETYDATQLSDSCDVTVSEIAGVKPSCDETMLYFKGSNIDLPFTLEDTIVFKDADMLSLAKERASTTPHIVEEILSASSKDQLKVANLVSFDSEIHHTSQCGADAFENEALESLGHHDGSEEGEEPYDASYRFDVTSIGETVGANSPCDTMAEIEGFSFDLSHEEDNIVCEDADIPSLAKERAFVLEQLHQSMILLTPRSKASMINGLDIISDGFNSSPLGIFQNMDMGISLEHNNPDIKHFTASSSIMLMDGPAFENMFCNNESKLDGPDFESSHSLSSSSVRCGSELQNIPLTPPAIKFSHGRLSGKRSSSSVKVSSNTEYTCFRIDENSPTAEENVDVVQLGCSPHGTSRNIEVSTNSKPLSDVTSLHKNDTCFLSNLKEFVVRDSLESVNSDIASSLGFEYAGRESNMANKENPLYSNAIKELQKSTRTVSKMSSLGFEYAGRESNMANKENPLYSNAIKELQKSTRTVSKMSKRPRVSCRSSDRIRNCQNIRKGYKPSNILSSISSLIPLIQQKKQQALPLQRKKDIKVKALEAAEAAKRLEDQMKIEREKRKEAVKLEREKLKQENAKLLKLKQNKKDEERRKKEDVAAKKRQREAEERKVKDRKRQCIEETRTLQREGRDKLHCEKAEKDIQQKAMDEKQKGGKQGKNGGQKKLERGVNATESQMAEEMQYCTVQLANTETILGGDKSQALEASDEHKSFEKGVGRSNVLREIIEETVSATQTSLELQSYEMSPYQTSDDEDMEEDSRQKKYIPLWARGERLGEIILTNLQLDPKDIFSRKRSFNASQVLTSGVLWRRPLK</sequence>
<keyword evidence="4" id="KW-0963">Cytoplasm</keyword>
<comment type="caution">
    <text evidence="9">The sequence shown here is derived from an EMBL/GenBank/DDBJ whole genome shotgun (WGS) entry which is preliminary data.</text>
</comment>
<dbReference type="InterPro" id="IPR005635">
    <property type="entry name" value="Inner_centromere_prot_ARK-bd"/>
</dbReference>
<evidence type="ECO:0000256" key="3">
    <source>
        <dbReference type="ARBA" id="ARBA00010042"/>
    </source>
</evidence>
<dbReference type="Pfam" id="PF03941">
    <property type="entry name" value="INCENP_ARK-bind"/>
    <property type="match status" value="1"/>
</dbReference>
<keyword evidence="6" id="KW-0539">Nucleus</keyword>
<organism evidence="9 10">
    <name type="scientific">Dendrobium nobile</name>
    <name type="common">Orchid</name>
    <dbReference type="NCBI Taxonomy" id="94219"/>
    <lineage>
        <taxon>Eukaryota</taxon>
        <taxon>Viridiplantae</taxon>
        <taxon>Streptophyta</taxon>
        <taxon>Embryophyta</taxon>
        <taxon>Tracheophyta</taxon>
        <taxon>Spermatophyta</taxon>
        <taxon>Magnoliopsida</taxon>
        <taxon>Liliopsida</taxon>
        <taxon>Asparagales</taxon>
        <taxon>Orchidaceae</taxon>
        <taxon>Epidendroideae</taxon>
        <taxon>Malaxideae</taxon>
        <taxon>Dendrobiinae</taxon>
        <taxon>Dendrobium</taxon>
    </lineage>
</organism>
<feature type="compositionally biased region" description="Basic and acidic residues" evidence="7">
    <location>
        <begin position="1034"/>
        <end position="1101"/>
    </location>
</feature>
<comment type="subcellular location">
    <subcellularLocation>
        <location evidence="2">Cytoplasm</location>
        <location evidence="2">Cytoskeleton</location>
        <location evidence="2">Spindle</location>
    </subcellularLocation>
    <subcellularLocation>
        <location evidence="1">Nucleus</location>
    </subcellularLocation>
</comment>
<dbReference type="InterPro" id="IPR050875">
    <property type="entry name" value="Troponin_I"/>
</dbReference>
<reference evidence="9" key="1">
    <citation type="journal article" date="2022" name="Front. Genet.">
        <title>Chromosome-Scale Assembly of the Dendrobium nobile Genome Provides Insights Into the Molecular Mechanism of the Biosynthesis of the Medicinal Active Ingredient of Dendrobium.</title>
        <authorList>
            <person name="Xu Q."/>
            <person name="Niu S.-C."/>
            <person name="Li K.-L."/>
            <person name="Zheng P.-J."/>
            <person name="Zhang X.-J."/>
            <person name="Jia Y."/>
            <person name="Liu Y."/>
            <person name="Niu Y.-X."/>
            <person name="Yu L.-H."/>
            <person name="Chen D.-F."/>
            <person name="Zhang G.-Q."/>
        </authorList>
    </citation>
    <scope>NUCLEOTIDE SEQUENCE</scope>
    <source>
        <tissue evidence="9">Leaf</tissue>
    </source>
</reference>
<keyword evidence="10" id="KW-1185">Reference proteome</keyword>
<comment type="similarity">
    <text evidence="3">Belongs to the INCENP family.</text>
</comment>
<protein>
    <recommendedName>
        <fullName evidence="8">Inner centromere protein ARK-binding domain-containing protein</fullName>
    </recommendedName>
</protein>